<organism evidence="2 3">
    <name type="scientific">Hymenochirus boettgeri</name>
    <name type="common">Congo dwarf clawed frog</name>
    <dbReference type="NCBI Taxonomy" id="247094"/>
    <lineage>
        <taxon>Eukaryota</taxon>
        <taxon>Metazoa</taxon>
        <taxon>Chordata</taxon>
        <taxon>Craniata</taxon>
        <taxon>Vertebrata</taxon>
        <taxon>Euteleostomi</taxon>
        <taxon>Amphibia</taxon>
        <taxon>Batrachia</taxon>
        <taxon>Anura</taxon>
        <taxon>Pipoidea</taxon>
        <taxon>Pipidae</taxon>
        <taxon>Pipinae</taxon>
        <taxon>Hymenochirus</taxon>
    </lineage>
</organism>
<sequence>MESCQYKNGKHQINLLSKKYADNHLYKQCWTHRSCKQTTNILVVRLYFTLIFCYLHRVAFTVYMMFHKCLPCVSILVGQYM</sequence>
<evidence type="ECO:0000256" key="1">
    <source>
        <dbReference type="SAM" id="Phobius"/>
    </source>
</evidence>
<feature type="transmembrane region" description="Helical" evidence="1">
    <location>
        <begin position="42"/>
        <end position="66"/>
    </location>
</feature>
<dbReference type="AlphaFoldDB" id="A0A8T2IXU7"/>
<evidence type="ECO:0000313" key="3">
    <source>
        <dbReference type="Proteomes" id="UP000812440"/>
    </source>
</evidence>
<keyword evidence="3" id="KW-1185">Reference proteome</keyword>
<proteinExistence type="predicted"/>
<name>A0A8T2IXU7_9PIPI</name>
<reference evidence="2" key="1">
    <citation type="thesis" date="2020" institute="ProQuest LLC" country="789 East Eisenhower Parkway, Ann Arbor, MI, USA">
        <title>Comparative Genomics and Chromosome Evolution.</title>
        <authorList>
            <person name="Mudd A.B."/>
        </authorList>
    </citation>
    <scope>NUCLEOTIDE SEQUENCE</scope>
    <source>
        <strain evidence="2">Female2</strain>
        <tissue evidence="2">Blood</tissue>
    </source>
</reference>
<evidence type="ECO:0000313" key="2">
    <source>
        <dbReference type="EMBL" id="KAG8437829.1"/>
    </source>
</evidence>
<comment type="caution">
    <text evidence="2">The sequence shown here is derived from an EMBL/GenBank/DDBJ whole genome shotgun (WGS) entry which is preliminary data.</text>
</comment>
<dbReference type="EMBL" id="JAACNH010000007">
    <property type="protein sequence ID" value="KAG8437829.1"/>
    <property type="molecule type" value="Genomic_DNA"/>
</dbReference>
<keyword evidence="1" id="KW-1133">Transmembrane helix</keyword>
<protein>
    <submittedName>
        <fullName evidence="2">Uncharacterized protein</fullName>
    </submittedName>
</protein>
<accession>A0A8T2IXU7</accession>
<dbReference type="Proteomes" id="UP000812440">
    <property type="component" value="Chromosome 4"/>
</dbReference>
<gene>
    <name evidence="2" type="ORF">GDO86_008508</name>
</gene>
<keyword evidence="1" id="KW-0472">Membrane</keyword>
<keyword evidence="1" id="KW-0812">Transmembrane</keyword>